<evidence type="ECO:0000256" key="7">
    <source>
        <dbReference type="ARBA" id="ARBA00022842"/>
    </source>
</evidence>
<dbReference type="Proteomes" id="UP000288227">
    <property type="component" value="Unassembled WGS sequence"/>
</dbReference>
<feature type="modified residue" description="Phosphoserine" evidence="16">
    <location>
        <position position="103"/>
    </location>
</feature>
<evidence type="ECO:0000256" key="13">
    <source>
        <dbReference type="PIRSR" id="PIRSR604439-2"/>
    </source>
</evidence>
<comment type="subunit">
    <text evidence="3">Homodimer.</text>
</comment>
<feature type="binding site" evidence="12">
    <location>
        <position position="105"/>
    </location>
    <ligand>
        <name>D-threo-isocitrate</name>
        <dbReference type="ChEBI" id="CHEBI:15562"/>
    </ligand>
</feature>
<feature type="modified residue" description="N6-succinyllysine" evidence="16">
    <location>
        <position position="90"/>
    </location>
</feature>
<feature type="modified residue" description="N6-acetyllysine" evidence="16">
    <location>
        <position position="132"/>
    </location>
</feature>
<dbReference type="OrthoDB" id="9806254at2"/>
<feature type="binding site" evidence="12">
    <location>
        <position position="119"/>
    </location>
    <ligand>
        <name>D-threo-isocitrate</name>
        <dbReference type="ChEBI" id="CHEBI:15562"/>
    </ligand>
</feature>
<evidence type="ECO:0000256" key="15">
    <source>
        <dbReference type="PIRSR" id="PIRSR604439-4"/>
    </source>
</evidence>
<evidence type="ECO:0000256" key="9">
    <source>
        <dbReference type="ARBA" id="ARBA00023002"/>
    </source>
</evidence>
<feature type="binding site" evidence="13">
    <location>
        <position position="94"/>
    </location>
    <ligand>
        <name>NADP(+)</name>
        <dbReference type="ChEBI" id="CHEBI:58349"/>
    </ligand>
</feature>
<dbReference type="InterPro" id="IPR024084">
    <property type="entry name" value="IsoPropMal-DH-like_dom"/>
</dbReference>
<dbReference type="RefSeq" id="WP_127122737.1">
    <property type="nucleotide sequence ID" value="NZ_BHXQ01000004.1"/>
</dbReference>
<comment type="cofactor">
    <cofactor evidence="14">
        <name>Mg(2+)</name>
        <dbReference type="ChEBI" id="CHEBI:18420"/>
    </cofactor>
    <cofactor evidence="14">
        <name>Mn(2+)</name>
        <dbReference type="ChEBI" id="CHEBI:29035"/>
    </cofactor>
    <text evidence="14">Binds 1 Mg(2+) or Mn(2+) ion per subunit.</text>
</comment>
<evidence type="ECO:0000313" key="20">
    <source>
        <dbReference type="Proteomes" id="UP000288227"/>
    </source>
</evidence>
<dbReference type="Gene3D" id="3.40.718.10">
    <property type="entry name" value="Isopropylmalate Dehydrogenase"/>
    <property type="match status" value="1"/>
</dbReference>
<dbReference type="NCBIfam" id="TIGR00183">
    <property type="entry name" value="prok_nadp_idh"/>
    <property type="match status" value="1"/>
</dbReference>
<evidence type="ECO:0000256" key="10">
    <source>
        <dbReference type="ARBA" id="ARBA00023211"/>
    </source>
</evidence>
<feature type="binding site" evidence="13">
    <location>
        <position position="422"/>
    </location>
    <ligand>
        <name>NADP(+)</name>
        <dbReference type="ChEBI" id="CHEBI:58349"/>
    </ligand>
</feature>
<keyword evidence="8 13" id="KW-0521">NADP</keyword>
<evidence type="ECO:0000256" key="3">
    <source>
        <dbReference type="ARBA" id="ARBA00011738"/>
    </source>
</evidence>
<dbReference type="InterPro" id="IPR019818">
    <property type="entry name" value="IsoCit/isopropylmalate_DH_CS"/>
</dbReference>
<feature type="site" description="Critical for catalysis" evidence="15">
    <location>
        <position position="242"/>
    </location>
</feature>
<evidence type="ECO:0000256" key="6">
    <source>
        <dbReference type="ARBA" id="ARBA00022723"/>
    </source>
</evidence>
<keyword evidence="20" id="KW-1185">Reference proteome</keyword>
<feature type="binding site" evidence="12">
    <location>
        <position position="103"/>
    </location>
    <ligand>
        <name>D-threo-isocitrate</name>
        <dbReference type="ChEBI" id="CHEBI:15562"/>
    </ligand>
</feature>
<dbReference type="NCBIfam" id="NF005425">
    <property type="entry name" value="PRK07006.1"/>
    <property type="match status" value="1"/>
</dbReference>
<feature type="site" description="Critical for catalysis" evidence="15">
    <location>
        <position position="150"/>
    </location>
</feature>
<comment type="similarity">
    <text evidence="2">Belongs to the isocitrate and isopropylmalate dehydrogenases family.</text>
</comment>
<proteinExistence type="inferred from homology"/>
<evidence type="ECO:0000256" key="14">
    <source>
        <dbReference type="PIRSR" id="PIRSR604439-3"/>
    </source>
</evidence>
<dbReference type="PANTHER" id="PTHR43504:SF1">
    <property type="entry name" value="ISOCITRATE DEHYDROGENASE [NADP]"/>
    <property type="match status" value="1"/>
</dbReference>
<keyword evidence="9" id="KW-0560">Oxidoreductase</keyword>
<evidence type="ECO:0000256" key="11">
    <source>
        <dbReference type="ARBA" id="ARBA00023554"/>
    </source>
</evidence>
<evidence type="ECO:0000256" key="12">
    <source>
        <dbReference type="PIRSR" id="PIRSR604439-1"/>
    </source>
</evidence>
<dbReference type="PANTHER" id="PTHR43504">
    <property type="entry name" value="ISOCITRATE DEHYDROGENASE [NADP]"/>
    <property type="match status" value="1"/>
</dbReference>
<keyword evidence="7 14" id="KW-0460">Magnesium</keyword>
<dbReference type="InterPro" id="IPR004439">
    <property type="entry name" value="Isocitrate_DH_NADP_dimer_prok"/>
</dbReference>
<dbReference type="GO" id="GO:0000287">
    <property type="term" value="F:magnesium ion binding"/>
    <property type="evidence" value="ECO:0007669"/>
    <property type="project" value="InterPro"/>
</dbReference>
<feature type="binding site" evidence="12">
    <location>
        <position position="143"/>
    </location>
    <ligand>
        <name>D-threo-isocitrate</name>
        <dbReference type="ChEBI" id="CHEBI:15562"/>
    </ligand>
</feature>
<dbReference type="GO" id="GO:0006097">
    <property type="term" value="P:glyoxylate cycle"/>
    <property type="evidence" value="ECO:0007669"/>
    <property type="project" value="UniProtKB-KW"/>
</dbReference>
<evidence type="ECO:0000256" key="2">
    <source>
        <dbReference type="ARBA" id="ARBA00007769"/>
    </source>
</evidence>
<reference evidence="19 20" key="1">
    <citation type="submission" date="2018-11" db="EMBL/GenBank/DDBJ databases">
        <title>Chryseotalea sanarue gen. nov., sp., nov., a member of the family Cytophagaceae, isolated from a brackish lake in Hamamatsu Japan.</title>
        <authorList>
            <person name="Maejima Y."/>
            <person name="Iino T."/>
            <person name="Muraguchi Y."/>
            <person name="Fukuda K."/>
            <person name="Ohkuma M."/>
            <person name="Moriuchi R."/>
            <person name="Dohra H."/>
            <person name="Kimbara K."/>
            <person name="Shintani M."/>
        </authorList>
    </citation>
    <scope>NUCLEOTIDE SEQUENCE [LARGE SCALE GENOMIC DNA]</scope>
    <source>
        <strain evidence="19 20">Ys</strain>
    </source>
</reference>
<comment type="cofactor">
    <cofactor evidence="1">
        <name>Mn(2+)</name>
        <dbReference type="ChEBI" id="CHEBI:29035"/>
    </cofactor>
</comment>
<organism evidence="19 20">
    <name type="scientific">Chryseotalea sanaruensis</name>
    <dbReference type="NCBI Taxonomy" id="2482724"/>
    <lineage>
        <taxon>Bacteria</taxon>
        <taxon>Pseudomonadati</taxon>
        <taxon>Bacteroidota</taxon>
        <taxon>Cytophagia</taxon>
        <taxon>Cytophagales</taxon>
        <taxon>Chryseotaleaceae</taxon>
        <taxon>Chryseotalea</taxon>
    </lineage>
</organism>
<evidence type="ECO:0000256" key="4">
    <source>
        <dbReference type="ARBA" id="ARBA00022435"/>
    </source>
</evidence>
<accession>A0A401UB29</accession>
<gene>
    <name evidence="19" type="ORF">SanaruYs_23220</name>
</gene>
<keyword evidence="6 17" id="KW-0479">Metal-binding</keyword>
<evidence type="ECO:0000256" key="16">
    <source>
        <dbReference type="PIRSR" id="PIRSR604439-5"/>
    </source>
</evidence>
<evidence type="ECO:0000259" key="18">
    <source>
        <dbReference type="SMART" id="SM01329"/>
    </source>
</evidence>
<evidence type="ECO:0000313" key="19">
    <source>
        <dbReference type="EMBL" id="GCC52090.1"/>
    </source>
</evidence>
<evidence type="ECO:0000256" key="8">
    <source>
        <dbReference type="ARBA" id="ARBA00022857"/>
    </source>
</evidence>
<feature type="binding site" evidence="14">
    <location>
        <position position="332"/>
    </location>
    <ligand>
        <name>Mg(2+)</name>
        <dbReference type="ChEBI" id="CHEBI:18420"/>
    </ligand>
</feature>
<comment type="caution">
    <text evidence="19">The sequence shown here is derived from an EMBL/GenBank/DDBJ whole genome shotgun (WGS) entry which is preliminary data.</text>
</comment>
<sequence>MSDQKISISNGKLNVPENPTIPFIEGDGTGVDIWPASQLVFDKAVEKAYNGKRKINWKEVLAGEKAFNKTGNWLPDETLDIFREYLVGIKGPLTTPVGGGIRSLNVALRQILDLYVCLRPVRWYEGVPSPVKNPGAVDMVIFRENTEDIYAGIEFAAGTPEAQKVLDFIAKEFPKEFNKIRFNTKEKSEDFWKMVGATDVKTDVNVGIGIKPVSLSGSTRLIHSAIAYAIKHNQKSVTLVHKGNIMKFTEGAFRDWGYAVAEQYFGDKVYTWNKWEKTKKEKGEAAANEEQKAAIAAGKIIIKDSIADITLQQVLTRPEDFDVIATLNLNGDYLSDALAAQVGGIGIAPGANINYITGHAIFEATHGTAPKYAGQDKVNPGSVILSGVMMLEYMGWQEAADLISRGLEKAIASKRVTYDFHRQMEGATMLKCSEFAQEIVKNM</sequence>
<feature type="binding site" evidence="13">
    <location>
        <position position="418"/>
    </location>
    <ligand>
        <name>NADP(+)</name>
        <dbReference type="ChEBI" id="CHEBI:58349"/>
    </ligand>
</feature>
<feature type="domain" description="Isopropylmalate dehydrogenase-like" evidence="18">
    <location>
        <begin position="20"/>
        <end position="439"/>
    </location>
</feature>
<dbReference type="AlphaFoldDB" id="A0A401UB29"/>
<keyword evidence="10 14" id="KW-0464">Manganese</keyword>
<feature type="binding site" evidence="13">
    <location>
        <position position="379"/>
    </location>
    <ligand>
        <name>NADP(+)</name>
        <dbReference type="ChEBI" id="CHEBI:58349"/>
    </ligand>
</feature>
<evidence type="ECO:0000256" key="1">
    <source>
        <dbReference type="ARBA" id="ARBA00001936"/>
    </source>
</evidence>
<dbReference type="SMART" id="SM01329">
    <property type="entry name" value="Iso_dh"/>
    <property type="match status" value="1"/>
</dbReference>
<evidence type="ECO:0000256" key="17">
    <source>
        <dbReference type="RuleBase" id="RU004446"/>
    </source>
</evidence>
<protein>
    <recommendedName>
        <fullName evidence="17">Isocitrate dehydrogenase [NADP]</fullName>
        <ecNumber evidence="17">1.1.1.42</ecNumber>
    </recommendedName>
</protein>
<keyword evidence="4 17" id="KW-0329">Glyoxylate bypass</keyword>
<dbReference type="GO" id="GO:0004450">
    <property type="term" value="F:isocitrate dehydrogenase (NADP+) activity"/>
    <property type="evidence" value="ECO:0007669"/>
    <property type="project" value="UniProtKB-UniRule"/>
</dbReference>
<keyword evidence="5 17" id="KW-0816">Tricarboxylic acid cycle</keyword>
<evidence type="ECO:0000256" key="5">
    <source>
        <dbReference type="ARBA" id="ARBA00022532"/>
    </source>
</evidence>
<dbReference type="EC" id="1.1.1.42" evidence="17"/>
<dbReference type="Pfam" id="PF00180">
    <property type="entry name" value="Iso_dh"/>
    <property type="match status" value="1"/>
</dbReference>
<dbReference type="GO" id="GO:0006099">
    <property type="term" value="P:tricarboxylic acid cycle"/>
    <property type="evidence" value="ECO:0007669"/>
    <property type="project" value="UniProtKB-UniRule"/>
</dbReference>
<name>A0A401UB29_9BACT</name>
<feature type="binding site" evidence="13">
    <location>
        <begin position="366"/>
        <end position="372"/>
    </location>
    <ligand>
        <name>NADP(+)</name>
        <dbReference type="ChEBI" id="CHEBI:58349"/>
    </ligand>
</feature>
<dbReference type="SUPFAM" id="SSF53659">
    <property type="entry name" value="Isocitrate/Isopropylmalate dehydrogenase-like"/>
    <property type="match status" value="1"/>
</dbReference>
<dbReference type="GO" id="GO:0051287">
    <property type="term" value="F:NAD binding"/>
    <property type="evidence" value="ECO:0007669"/>
    <property type="project" value="InterPro"/>
</dbReference>
<dbReference type="PROSITE" id="PS00470">
    <property type="entry name" value="IDH_IMDH"/>
    <property type="match status" value="1"/>
</dbReference>
<feature type="binding site" evidence="12">
    <location>
        <position position="109"/>
    </location>
    <ligand>
        <name>D-threo-isocitrate</name>
        <dbReference type="ChEBI" id="CHEBI:15562"/>
    </ligand>
</feature>
<comment type="catalytic activity">
    <reaction evidence="11">
        <text>D-threo-isocitrate + NADP(+) = 2-oxoglutarate + CO2 + NADPH</text>
        <dbReference type="Rhea" id="RHEA:19629"/>
        <dbReference type="ChEBI" id="CHEBI:15562"/>
        <dbReference type="ChEBI" id="CHEBI:16526"/>
        <dbReference type="ChEBI" id="CHEBI:16810"/>
        <dbReference type="ChEBI" id="CHEBI:57783"/>
        <dbReference type="ChEBI" id="CHEBI:58349"/>
        <dbReference type="EC" id="1.1.1.42"/>
    </reaction>
</comment>
<dbReference type="EMBL" id="BHXQ01000004">
    <property type="protein sequence ID" value="GCC52090.1"/>
    <property type="molecule type" value="Genomic_DNA"/>
</dbReference>